<keyword evidence="1" id="KW-1133">Transmembrane helix</keyword>
<feature type="transmembrane region" description="Helical" evidence="1">
    <location>
        <begin position="12"/>
        <end position="38"/>
    </location>
</feature>
<feature type="transmembrane region" description="Helical" evidence="1">
    <location>
        <begin position="99"/>
        <end position="121"/>
    </location>
</feature>
<sequence>MFSQIKPKATLLGTLALAVVALAMYFVPLLGIIIAFFATIPGVVLWYRAVQSFGLAALITIIIATLTGSIFIMTYMIILLSVSAVIGYLLQKRASKERILYMATFVASILTLVAMMILQSIQKLPYANELLKPYQSAVDQTIQMQNLDTQSQEVLNTSVEQLAVQMPGLIVITIALFLIISLIIICPILRKFKVATPVFRPLYLWQVRRSAFAIYAIALLFGILTEPGTTEHSISLNFQIVLGFLMVIQGLSLIHYVSASKRMPKAVSIIFIIVGIIFYPLTRLIGLLDLGLNLKRMIKNNKR</sequence>
<evidence type="ECO:0000313" key="2">
    <source>
        <dbReference type="EMBL" id="REH95022.1"/>
    </source>
</evidence>
<organism evidence="2 3">
    <name type="scientific">Staphylococcus felis</name>
    <dbReference type="NCBI Taxonomy" id="46127"/>
    <lineage>
        <taxon>Bacteria</taxon>
        <taxon>Bacillati</taxon>
        <taxon>Bacillota</taxon>
        <taxon>Bacilli</taxon>
        <taxon>Bacillales</taxon>
        <taxon>Staphylococcaceae</taxon>
        <taxon>Staphylococcus</taxon>
    </lineage>
</organism>
<feature type="transmembrane region" description="Helical" evidence="1">
    <location>
        <begin position="236"/>
        <end position="257"/>
    </location>
</feature>
<dbReference type="AlphaFoldDB" id="A0A3E0IPI7"/>
<reference evidence="2 3" key="1">
    <citation type="journal article" date="2018" name="Vet. Microbiol.">
        <title>Characterisation of Staphylococcus felis isolated from cats using whole genome sequencing.</title>
        <authorList>
            <person name="Worthing K."/>
            <person name="Pang S."/>
            <person name="Trott D.J."/>
            <person name="Abraham S."/>
            <person name="Coombs G.W."/>
            <person name="Jordan D."/>
            <person name="McIntyre L."/>
            <person name="Davies M.R."/>
            <person name="Norris J."/>
        </authorList>
    </citation>
    <scope>NUCLEOTIDE SEQUENCE [LARGE SCALE GENOMIC DNA]</scope>
    <source>
        <strain evidence="2 3">F9</strain>
    </source>
</reference>
<feature type="transmembrane region" description="Helical" evidence="1">
    <location>
        <begin position="269"/>
        <end position="288"/>
    </location>
</feature>
<feature type="transmembrane region" description="Helical" evidence="1">
    <location>
        <begin position="45"/>
        <end position="64"/>
    </location>
</feature>
<feature type="transmembrane region" description="Helical" evidence="1">
    <location>
        <begin position="169"/>
        <end position="190"/>
    </location>
</feature>
<dbReference type="Pfam" id="PF09991">
    <property type="entry name" value="DUF2232"/>
    <property type="match status" value="1"/>
</dbReference>
<proteinExistence type="predicted"/>
<accession>A0A3E0IPI7</accession>
<dbReference type="PANTHER" id="PTHR41324">
    <property type="entry name" value="MEMBRANE PROTEIN-RELATED"/>
    <property type="match status" value="1"/>
</dbReference>
<dbReference type="EMBL" id="QKXQ01000321">
    <property type="protein sequence ID" value="REH95022.1"/>
    <property type="molecule type" value="Genomic_DNA"/>
</dbReference>
<dbReference type="RefSeq" id="WP_116094397.1">
    <property type="nucleotide sequence ID" value="NZ_QKXN01000040.1"/>
</dbReference>
<dbReference type="InterPro" id="IPR018710">
    <property type="entry name" value="DUF2232"/>
</dbReference>
<name>A0A3E0IPI7_9STAP</name>
<dbReference type="PANTHER" id="PTHR41324:SF1">
    <property type="entry name" value="DUF2232 DOMAIN-CONTAINING PROTEIN"/>
    <property type="match status" value="1"/>
</dbReference>
<keyword evidence="1" id="KW-0812">Transmembrane</keyword>
<feature type="transmembrane region" description="Helical" evidence="1">
    <location>
        <begin position="70"/>
        <end position="90"/>
    </location>
</feature>
<evidence type="ECO:0000256" key="1">
    <source>
        <dbReference type="SAM" id="Phobius"/>
    </source>
</evidence>
<keyword evidence="1" id="KW-0472">Membrane</keyword>
<gene>
    <name evidence="2" type="ORF">DOS83_06810</name>
</gene>
<comment type="caution">
    <text evidence="2">The sequence shown here is derived from an EMBL/GenBank/DDBJ whole genome shotgun (WGS) entry which is preliminary data.</text>
</comment>
<dbReference type="Proteomes" id="UP000256562">
    <property type="component" value="Unassembled WGS sequence"/>
</dbReference>
<feature type="transmembrane region" description="Helical" evidence="1">
    <location>
        <begin position="202"/>
        <end position="224"/>
    </location>
</feature>
<protein>
    <submittedName>
        <fullName evidence="2">DUF2232 domain-containing protein</fullName>
    </submittedName>
</protein>
<evidence type="ECO:0000313" key="3">
    <source>
        <dbReference type="Proteomes" id="UP000256562"/>
    </source>
</evidence>
<dbReference type="OrthoDB" id="2413413at2"/>